<feature type="compositionally biased region" description="Polar residues" evidence="1">
    <location>
        <begin position="73"/>
        <end position="83"/>
    </location>
</feature>
<evidence type="ECO:0000256" key="1">
    <source>
        <dbReference type="SAM" id="MobiDB-lite"/>
    </source>
</evidence>
<organism evidence="2 3">
    <name type="scientific">Cannabis sativa</name>
    <name type="common">Hemp</name>
    <name type="synonym">Marijuana</name>
    <dbReference type="NCBI Taxonomy" id="3483"/>
    <lineage>
        <taxon>Eukaryota</taxon>
        <taxon>Viridiplantae</taxon>
        <taxon>Streptophyta</taxon>
        <taxon>Embryophyta</taxon>
        <taxon>Tracheophyta</taxon>
        <taxon>Spermatophyta</taxon>
        <taxon>Magnoliopsida</taxon>
        <taxon>eudicotyledons</taxon>
        <taxon>Gunneridae</taxon>
        <taxon>Pentapetalae</taxon>
        <taxon>rosids</taxon>
        <taxon>fabids</taxon>
        <taxon>Rosales</taxon>
        <taxon>Cannabaceae</taxon>
        <taxon>Cannabis</taxon>
    </lineage>
</organism>
<evidence type="ECO:0000313" key="2">
    <source>
        <dbReference type="EnsemblPlants" id="cds.evm.model.02.1853"/>
    </source>
</evidence>
<proteinExistence type="predicted"/>
<feature type="region of interest" description="Disordered" evidence="1">
    <location>
        <begin position="1"/>
        <end position="110"/>
    </location>
</feature>
<dbReference type="EnsemblPlants" id="evm.model.02.1853">
    <property type="protein sequence ID" value="cds.evm.model.02.1853"/>
    <property type="gene ID" value="evm.TU.02.1853"/>
</dbReference>
<protein>
    <submittedName>
        <fullName evidence="2">Uncharacterized protein</fullName>
    </submittedName>
</protein>
<accession>A0A803NVC4</accession>
<dbReference type="AlphaFoldDB" id="A0A803NVC4"/>
<evidence type="ECO:0000313" key="3">
    <source>
        <dbReference type="Proteomes" id="UP000596661"/>
    </source>
</evidence>
<dbReference type="Gramene" id="evm.model.02.1853">
    <property type="protein sequence ID" value="cds.evm.model.02.1853"/>
    <property type="gene ID" value="evm.TU.02.1853"/>
</dbReference>
<sequence length="153" mass="16769">MSNLSRNLFPPSIVKQEPSDSEDVLPNEYPTLYPPYRTLTSSESPSPITPTSNICKKESDSPSPPQITPTSTICKNEQESPASDSFVKKESSSPTSPRVRKYGKMKSPRKGKCKSCLAKEADNVKLKFLNTVAGDIFVHAAHAKEPSEVITID</sequence>
<name>A0A803NVC4_CANSA</name>
<reference evidence="2" key="2">
    <citation type="submission" date="2021-03" db="UniProtKB">
        <authorList>
            <consortium name="EnsemblPlants"/>
        </authorList>
    </citation>
    <scope>IDENTIFICATION</scope>
</reference>
<dbReference type="EMBL" id="UZAU01000224">
    <property type="status" value="NOT_ANNOTATED_CDS"/>
    <property type="molecule type" value="Genomic_DNA"/>
</dbReference>
<feature type="compositionally biased region" description="Low complexity" evidence="1">
    <location>
        <begin position="40"/>
        <end position="52"/>
    </location>
</feature>
<keyword evidence="3" id="KW-1185">Reference proteome</keyword>
<reference evidence="2" key="1">
    <citation type="submission" date="2018-11" db="EMBL/GenBank/DDBJ databases">
        <authorList>
            <person name="Grassa J C."/>
        </authorList>
    </citation>
    <scope>NUCLEOTIDE SEQUENCE [LARGE SCALE GENOMIC DNA]</scope>
</reference>
<feature type="compositionally biased region" description="Basic residues" evidence="1">
    <location>
        <begin position="98"/>
        <end position="110"/>
    </location>
</feature>
<dbReference type="Proteomes" id="UP000596661">
    <property type="component" value="Chromosome 2"/>
</dbReference>